<dbReference type="Proteomes" id="UP000238479">
    <property type="component" value="Chromosome 2"/>
</dbReference>
<sequence length="231" mass="26669">MFRVIIRSKYFHITPKPRNRTNTPLNNFQKSSQINNEFLGYYTHKPSKNPSMKKHFVLVHGASHGAWCWYKLATLLTSAGHNVTTLDLPTSGIVISKLEFGKSNYFTDTQYRFDEGPDKPATSFLYGPEFISFSLYQLSPPEDLTLELTLLRFAPLFHEELILSKKNYGSVRRVYIKCDQDQTIKEDLARLMINDNPPDEVKVINGSDHMVMFSRPLELFSSLYQIAQNYS</sequence>
<dbReference type="OMA" id="NDETMTG"/>
<dbReference type="PANTHER" id="PTHR10992:SF1066">
    <property type="entry name" value="METHYL JASMONATE ESTERASE 1"/>
    <property type="match status" value="1"/>
</dbReference>
<protein>
    <submittedName>
        <fullName evidence="1">Putative 3-oxolaurate decarboxylase</fullName>
        <ecNumber evidence="1">4.1.1.56</ecNumber>
    </submittedName>
</protein>
<dbReference type="GO" id="GO:0050410">
    <property type="term" value="F:3-oxolaurate decarboxylase activity"/>
    <property type="evidence" value="ECO:0007669"/>
    <property type="project" value="UniProtKB-EC"/>
</dbReference>
<accession>A0A2P6RN58</accession>
<reference evidence="1 2" key="1">
    <citation type="journal article" date="2018" name="Nat. Genet.">
        <title>The Rosa genome provides new insights in the design of modern roses.</title>
        <authorList>
            <person name="Bendahmane M."/>
        </authorList>
    </citation>
    <scope>NUCLEOTIDE SEQUENCE [LARGE SCALE GENOMIC DNA]</scope>
    <source>
        <strain evidence="2">cv. Old Blush</strain>
    </source>
</reference>
<dbReference type="InterPro" id="IPR045889">
    <property type="entry name" value="MES/HNL"/>
</dbReference>
<dbReference type="STRING" id="74649.A0A2P6RN58"/>
<dbReference type="AlphaFoldDB" id="A0A2P6RN58"/>
<gene>
    <name evidence="1" type="ORF">RchiOBHm_Chr2g0103871</name>
</gene>
<evidence type="ECO:0000313" key="2">
    <source>
        <dbReference type="Proteomes" id="UP000238479"/>
    </source>
</evidence>
<evidence type="ECO:0000313" key="1">
    <source>
        <dbReference type="EMBL" id="PRQ47821.1"/>
    </source>
</evidence>
<keyword evidence="1" id="KW-0456">Lyase</keyword>
<dbReference type="EMBL" id="PDCK01000040">
    <property type="protein sequence ID" value="PRQ47821.1"/>
    <property type="molecule type" value="Genomic_DNA"/>
</dbReference>
<organism evidence="1 2">
    <name type="scientific">Rosa chinensis</name>
    <name type="common">China rose</name>
    <dbReference type="NCBI Taxonomy" id="74649"/>
    <lineage>
        <taxon>Eukaryota</taxon>
        <taxon>Viridiplantae</taxon>
        <taxon>Streptophyta</taxon>
        <taxon>Embryophyta</taxon>
        <taxon>Tracheophyta</taxon>
        <taxon>Spermatophyta</taxon>
        <taxon>Magnoliopsida</taxon>
        <taxon>eudicotyledons</taxon>
        <taxon>Gunneridae</taxon>
        <taxon>Pentapetalae</taxon>
        <taxon>rosids</taxon>
        <taxon>fabids</taxon>
        <taxon>Rosales</taxon>
        <taxon>Rosaceae</taxon>
        <taxon>Rosoideae</taxon>
        <taxon>Rosoideae incertae sedis</taxon>
        <taxon>Rosa</taxon>
    </lineage>
</organism>
<comment type="caution">
    <text evidence="1">The sequence shown here is derived from an EMBL/GenBank/DDBJ whole genome shotgun (WGS) entry which is preliminary data.</text>
</comment>
<dbReference type="GO" id="GO:0080032">
    <property type="term" value="F:methyl jasmonate esterase activity"/>
    <property type="evidence" value="ECO:0007669"/>
    <property type="project" value="TreeGrafter"/>
</dbReference>
<name>A0A2P6RN58_ROSCH</name>
<dbReference type="Gene3D" id="3.40.50.1820">
    <property type="entry name" value="alpha/beta hydrolase"/>
    <property type="match status" value="2"/>
</dbReference>
<dbReference type="GO" id="GO:0080030">
    <property type="term" value="F:methyl indole-3-acetate esterase activity"/>
    <property type="evidence" value="ECO:0007669"/>
    <property type="project" value="TreeGrafter"/>
</dbReference>
<dbReference type="GO" id="GO:0009696">
    <property type="term" value="P:salicylic acid metabolic process"/>
    <property type="evidence" value="ECO:0007669"/>
    <property type="project" value="TreeGrafter"/>
</dbReference>
<dbReference type="EC" id="4.1.1.56" evidence="1"/>
<dbReference type="GO" id="GO:0009694">
    <property type="term" value="P:jasmonic acid metabolic process"/>
    <property type="evidence" value="ECO:0007669"/>
    <property type="project" value="TreeGrafter"/>
</dbReference>
<proteinExistence type="predicted"/>
<dbReference type="InterPro" id="IPR029058">
    <property type="entry name" value="AB_hydrolase_fold"/>
</dbReference>
<dbReference type="Gramene" id="PRQ47821">
    <property type="protein sequence ID" value="PRQ47821"/>
    <property type="gene ID" value="RchiOBHm_Chr2g0103871"/>
</dbReference>
<keyword evidence="2" id="KW-1185">Reference proteome</keyword>
<dbReference type="PANTHER" id="PTHR10992">
    <property type="entry name" value="METHYLESTERASE FAMILY MEMBER"/>
    <property type="match status" value="1"/>
</dbReference>
<dbReference type="SUPFAM" id="SSF53474">
    <property type="entry name" value="alpha/beta-Hydrolases"/>
    <property type="match status" value="1"/>
</dbReference>
<dbReference type="GO" id="GO:0080031">
    <property type="term" value="F:methyl salicylate esterase activity"/>
    <property type="evidence" value="ECO:0007669"/>
    <property type="project" value="TreeGrafter"/>
</dbReference>